<proteinExistence type="predicted"/>
<protein>
    <submittedName>
        <fullName evidence="1">Uncharacterized protein</fullName>
    </submittedName>
</protein>
<organism evidence="1 2">
    <name type="scientific">Liparis tanakae</name>
    <name type="common">Tanaka's snailfish</name>
    <dbReference type="NCBI Taxonomy" id="230148"/>
    <lineage>
        <taxon>Eukaryota</taxon>
        <taxon>Metazoa</taxon>
        <taxon>Chordata</taxon>
        <taxon>Craniata</taxon>
        <taxon>Vertebrata</taxon>
        <taxon>Euteleostomi</taxon>
        <taxon>Actinopterygii</taxon>
        <taxon>Neopterygii</taxon>
        <taxon>Teleostei</taxon>
        <taxon>Neoteleostei</taxon>
        <taxon>Acanthomorphata</taxon>
        <taxon>Eupercaria</taxon>
        <taxon>Perciformes</taxon>
        <taxon>Cottioidei</taxon>
        <taxon>Cottales</taxon>
        <taxon>Liparidae</taxon>
        <taxon>Liparis</taxon>
    </lineage>
</organism>
<gene>
    <name evidence="1" type="ORF">EYF80_024083</name>
</gene>
<dbReference type="EMBL" id="SRLO01000231">
    <property type="protein sequence ID" value="TNN65679.1"/>
    <property type="molecule type" value="Genomic_DNA"/>
</dbReference>
<name>A0A4Z2HID4_9TELE</name>
<evidence type="ECO:0000313" key="2">
    <source>
        <dbReference type="Proteomes" id="UP000314294"/>
    </source>
</evidence>
<reference evidence="1 2" key="1">
    <citation type="submission" date="2019-03" db="EMBL/GenBank/DDBJ databases">
        <title>First draft genome of Liparis tanakae, snailfish: a comprehensive survey of snailfish specific genes.</title>
        <authorList>
            <person name="Kim W."/>
            <person name="Song I."/>
            <person name="Jeong J.-H."/>
            <person name="Kim D."/>
            <person name="Kim S."/>
            <person name="Ryu S."/>
            <person name="Song J.Y."/>
            <person name="Lee S.K."/>
        </authorList>
    </citation>
    <scope>NUCLEOTIDE SEQUENCE [LARGE SCALE GENOMIC DNA]</scope>
    <source>
        <tissue evidence="1">Muscle</tissue>
    </source>
</reference>
<keyword evidence="2" id="KW-1185">Reference proteome</keyword>
<dbReference type="PROSITE" id="PS51257">
    <property type="entry name" value="PROKAR_LIPOPROTEIN"/>
    <property type="match status" value="1"/>
</dbReference>
<evidence type="ECO:0000313" key="1">
    <source>
        <dbReference type="EMBL" id="TNN65679.1"/>
    </source>
</evidence>
<comment type="caution">
    <text evidence="1">The sequence shown here is derived from an EMBL/GenBank/DDBJ whole genome shotgun (WGS) entry which is preliminary data.</text>
</comment>
<accession>A0A4Z2HID4</accession>
<dbReference type="AlphaFoldDB" id="A0A4Z2HID4"/>
<dbReference type="Proteomes" id="UP000314294">
    <property type="component" value="Unassembled WGS sequence"/>
</dbReference>
<sequence>MKSCPPGRASFPPAGGYGCDSFLVTCTVEDIWLHPSPMEDYRKWQIKGRSLAVWQRTENYSRNRSWEEDNVPLVLSGGGEDGNRERVLVNMLLYCNRSLVTEGFDHCPGSIPQRSLLIKSQRFQRLSISLDVTPVGQMVPVTGASTSVRQLKDILPPDYAVLLFIGLPCSGRTVAQC</sequence>